<sequence length="295" mass="32368">MPLPSIAAVTALLLSLFFRAAAAQDSCSSQSRPNPISEQYPDAPTGTLNTTLLVIPIPYETARQMVPAQWGILKHAYHALLPDFPRNMYPVVLQAGLDHDIQLLSLGIQVPDFTKINWLFPFIDLLGDGYSSFAWSATMLIQADKEFAIDGSRMYGTPTYPATFDPPCDAYGSRPDGSSYFHVQTNDTSGIYANLDMRLVRGGCDARHYPLGLFKNVTNQPIFGNGTVCDKQIRLFNSSLSAPPYAPRAVRARVSTNMPPLTLDGLGDVFGWQVDTAFIEFNEVDCLSLKGYSGI</sequence>
<dbReference type="RefSeq" id="XP_060287054.1">
    <property type="nucleotide sequence ID" value="XM_060426861.1"/>
</dbReference>
<evidence type="ECO:0000313" key="3">
    <source>
        <dbReference type="Proteomes" id="UP001244011"/>
    </source>
</evidence>
<evidence type="ECO:0008006" key="4">
    <source>
        <dbReference type="Google" id="ProtNLM"/>
    </source>
</evidence>
<keyword evidence="3" id="KW-1185">Reference proteome</keyword>
<feature type="signal peptide" evidence="1">
    <location>
        <begin position="1"/>
        <end position="23"/>
    </location>
</feature>
<dbReference type="EMBL" id="MU838999">
    <property type="protein sequence ID" value="KAK1770841.1"/>
    <property type="molecule type" value="Genomic_DNA"/>
</dbReference>
<keyword evidence="1" id="KW-0732">Signal</keyword>
<accession>A0AAJ0CAR0</accession>
<organism evidence="2 3">
    <name type="scientific">Phialemonium atrogriseum</name>
    <dbReference type="NCBI Taxonomy" id="1093897"/>
    <lineage>
        <taxon>Eukaryota</taxon>
        <taxon>Fungi</taxon>
        <taxon>Dikarya</taxon>
        <taxon>Ascomycota</taxon>
        <taxon>Pezizomycotina</taxon>
        <taxon>Sordariomycetes</taxon>
        <taxon>Sordariomycetidae</taxon>
        <taxon>Cephalothecales</taxon>
        <taxon>Cephalothecaceae</taxon>
        <taxon>Phialemonium</taxon>
    </lineage>
</organism>
<evidence type="ECO:0000256" key="1">
    <source>
        <dbReference type="SAM" id="SignalP"/>
    </source>
</evidence>
<feature type="chain" id="PRO_5042611600" description="Peptidase A1 domain-containing protein" evidence="1">
    <location>
        <begin position="24"/>
        <end position="295"/>
    </location>
</feature>
<evidence type="ECO:0000313" key="2">
    <source>
        <dbReference type="EMBL" id="KAK1770841.1"/>
    </source>
</evidence>
<reference evidence="2" key="1">
    <citation type="submission" date="2023-06" db="EMBL/GenBank/DDBJ databases">
        <title>Genome-scale phylogeny and comparative genomics of the fungal order Sordariales.</title>
        <authorList>
            <consortium name="Lawrence Berkeley National Laboratory"/>
            <person name="Hensen N."/>
            <person name="Bonometti L."/>
            <person name="Westerberg I."/>
            <person name="Brannstrom I.O."/>
            <person name="Guillou S."/>
            <person name="Cros-Aarteil S."/>
            <person name="Calhoun S."/>
            <person name="Haridas S."/>
            <person name="Kuo A."/>
            <person name="Mondo S."/>
            <person name="Pangilinan J."/>
            <person name="Riley R."/>
            <person name="Labutti K."/>
            <person name="Andreopoulos B."/>
            <person name="Lipzen A."/>
            <person name="Chen C."/>
            <person name="Yanf M."/>
            <person name="Daum C."/>
            <person name="Ng V."/>
            <person name="Clum A."/>
            <person name="Steindorff A."/>
            <person name="Ohm R."/>
            <person name="Martin F."/>
            <person name="Silar P."/>
            <person name="Natvig D."/>
            <person name="Lalanne C."/>
            <person name="Gautier V."/>
            <person name="Ament-Velasquez S.L."/>
            <person name="Kruys A."/>
            <person name="Hutchinson M.I."/>
            <person name="Powell A.J."/>
            <person name="Barry K."/>
            <person name="Miller A.N."/>
            <person name="Grigoriev I.V."/>
            <person name="Debuchy R."/>
            <person name="Gladieux P."/>
            <person name="Thoren M.H."/>
            <person name="Johannesson H."/>
        </authorList>
    </citation>
    <scope>NUCLEOTIDE SEQUENCE</scope>
    <source>
        <strain evidence="2">8032-3</strain>
    </source>
</reference>
<proteinExistence type="predicted"/>
<dbReference type="Proteomes" id="UP001244011">
    <property type="component" value="Unassembled WGS sequence"/>
</dbReference>
<comment type="caution">
    <text evidence="2">The sequence shown here is derived from an EMBL/GenBank/DDBJ whole genome shotgun (WGS) entry which is preliminary data.</text>
</comment>
<dbReference type="AlphaFoldDB" id="A0AAJ0CAR0"/>
<gene>
    <name evidence="2" type="ORF">QBC33DRAFT_525931</name>
</gene>
<name>A0AAJ0CAR0_9PEZI</name>
<dbReference type="GeneID" id="85310048"/>
<protein>
    <recommendedName>
        <fullName evidence="4">Peptidase A1 domain-containing protein</fullName>
    </recommendedName>
</protein>